<dbReference type="SUPFAM" id="SSF54427">
    <property type="entry name" value="NTF2-like"/>
    <property type="match status" value="1"/>
</dbReference>
<dbReference type="InterPro" id="IPR032710">
    <property type="entry name" value="NTF2-like_dom_sf"/>
</dbReference>
<dbReference type="Gene3D" id="3.10.450.50">
    <property type="match status" value="1"/>
</dbReference>
<comment type="caution">
    <text evidence="1">The sequence shown here is derived from an EMBL/GenBank/DDBJ whole genome shotgun (WGS) entry which is preliminary data.</text>
</comment>
<dbReference type="EMBL" id="JBHSNF010000002">
    <property type="protein sequence ID" value="MFC5526408.1"/>
    <property type="molecule type" value="Genomic_DNA"/>
</dbReference>
<protein>
    <recommendedName>
        <fullName evidence="3">SnoaL-like domain-containing protein</fullName>
    </recommendedName>
</protein>
<organism evidence="1 2">
    <name type="scientific">Rhodanobacter ginsengisoli</name>
    <dbReference type="NCBI Taxonomy" id="418646"/>
    <lineage>
        <taxon>Bacteria</taxon>
        <taxon>Pseudomonadati</taxon>
        <taxon>Pseudomonadota</taxon>
        <taxon>Gammaproteobacteria</taxon>
        <taxon>Lysobacterales</taxon>
        <taxon>Rhodanobacteraceae</taxon>
        <taxon>Rhodanobacter</taxon>
    </lineage>
</organism>
<sequence>MTEFLHAFMSGDIEHARLLASDEFSFQAPLQRGHGSRQSYFSGAAAKTRYVKAIRILQQWEDGTNVSTLYELVVRTPNGIAAMPVSEWHTVENGKVTSSFMVFDTGAVAAELMRDALASGH</sequence>
<evidence type="ECO:0008006" key="3">
    <source>
        <dbReference type="Google" id="ProtNLM"/>
    </source>
</evidence>
<reference evidence="2" key="1">
    <citation type="journal article" date="2019" name="Int. J. Syst. Evol. Microbiol.">
        <title>The Global Catalogue of Microorganisms (GCM) 10K type strain sequencing project: providing services to taxonomists for standard genome sequencing and annotation.</title>
        <authorList>
            <consortium name="The Broad Institute Genomics Platform"/>
            <consortium name="The Broad Institute Genome Sequencing Center for Infectious Disease"/>
            <person name="Wu L."/>
            <person name="Ma J."/>
        </authorList>
    </citation>
    <scope>NUCLEOTIDE SEQUENCE [LARGE SCALE GENOMIC DNA]</scope>
    <source>
        <strain evidence="2">CGMCC 1.16619</strain>
    </source>
</reference>
<evidence type="ECO:0000313" key="1">
    <source>
        <dbReference type="EMBL" id="MFC5526408.1"/>
    </source>
</evidence>
<evidence type="ECO:0000313" key="2">
    <source>
        <dbReference type="Proteomes" id="UP001596114"/>
    </source>
</evidence>
<gene>
    <name evidence="1" type="ORF">ACFPPA_11760</name>
</gene>
<keyword evidence="2" id="KW-1185">Reference proteome</keyword>
<dbReference type="Proteomes" id="UP001596114">
    <property type="component" value="Unassembled WGS sequence"/>
</dbReference>
<dbReference type="RefSeq" id="WP_377320050.1">
    <property type="nucleotide sequence ID" value="NZ_JBHSNF010000002.1"/>
</dbReference>
<proteinExistence type="predicted"/>
<accession>A0ABW0QNP7</accession>
<name>A0ABW0QNP7_9GAMM</name>